<name>A0A372ZTJ6_9ACTN</name>
<comment type="caution">
    <text evidence="2">The sequence shown here is derived from an EMBL/GenBank/DDBJ whole genome shotgun (WGS) entry which is preliminary data.</text>
</comment>
<keyword evidence="1" id="KW-0472">Membrane</keyword>
<evidence type="ECO:0000313" key="3">
    <source>
        <dbReference type="Proteomes" id="UP000263377"/>
    </source>
</evidence>
<evidence type="ECO:0000256" key="1">
    <source>
        <dbReference type="SAM" id="Phobius"/>
    </source>
</evidence>
<dbReference type="AlphaFoldDB" id="A0A372ZTJ6"/>
<evidence type="ECO:0000313" key="2">
    <source>
        <dbReference type="EMBL" id="RGD59248.1"/>
    </source>
</evidence>
<gene>
    <name evidence="2" type="ORF">DR950_16950</name>
</gene>
<dbReference type="RefSeq" id="WP_117487493.1">
    <property type="nucleotide sequence ID" value="NZ_QVIG01000001.1"/>
</dbReference>
<reference evidence="2 3" key="1">
    <citation type="submission" date="2018-08" db="EMBL/GenBank/DDBJ databases">
        <title>Diversity &amp; Physiological Properties of Lignin-Decomposing Actinobacteria from Soil.</title>
        <authorList>
            <person name="Roh S.G."/>
            <person name="Kim S.B."/>
        </authorList>
    </citation>
    <scope>NUCLEOTIDE SEQUENCE [LARGE SCALE GENOMIC DNA]</scope>
    <source>
        <strain evidence="2 3">MMS17-GH009</strain>
    </source>
</reference>
<dbReference type="EMBL" id="QVIG01000001">
    <property type="protein sequence ID" value="RGD59248.1"/>
    <property type="molecule type" value="Genomic_DNA"/>
</dbReference>
<feature type="transmembrane region" description="Helical" evidence="1">
    <location>
        <begin position="91"/>
        <end position="110"/>
    </location>
</feature>
<feature type="transmembrane region" description="Helical" evidence="1">
    <location>
        <begin position="122"/>
        <end position="141"/>
    </location>
</feature>
<dbReference type="Proteomes" id="UP000263377">
    <property type="component" value="Unassembled WGS sequence"/>
</dbReference>
<protein>
    <submittedName>
        <fullName evidence="2">DUF3995 domain-containing protein</fullName>
    </submittedName>
</protein>
<sequence length="149" mass="14685">MGAVKVAGGVVAAVLGATGALHAVWAVTPWPLGSAEEFADVVVGQGEGVPPVGACLAVAGALGAGAYLVGAEAGVLPQVGPRRLRRAGVRVVAGVLLARGVAGPVVFGRVSERSERFRRLNARYYSPLCVALGAGAAAVGLRGSSATDC</sequence>
<organism evidence="2 3">
    <name type="scientific">Kitasatospora xanthocidica</name>
    <dbReference type="NCBI Taxonomy" id="83382"/>
    <lineage>
        <taxon>Bacteria</taxon>
        <taxon>Bacillati</taxon>
        <taxon>Actinomycetota</taxon>
        <taxon>Actinomycetes</taxon>
        <taxon>Kitasatosporales</taxon>
        <taxon>Streptomycetaceae</taxon>
        <taxon>Kitasatospora</taxon>
    </lineage>
</organism>
<proteinExistence type="predicted"/>
<keyword evidence="1" id="KW-0812">Transmembrane</keyword>
<dbReference type="Pfam" id="PF13160">
    <property type="entry name" value="DUF3995"/>
    <property type="match status" value="1"/>
</dbReference>
<keyword evidence="3" id="KW-1185">Reference proteome</keyword>
<accession>A0A372ZTJ6</accession>
<feature type="transmembrane region" description="Helical" evidence="1">
    <location>
        <begin position="50"/>
        <end position="70"/>
    </location>
</feature>
<keyword evidence="1" id="KW-1133">Transmembrane helix</keyword>
<dbReference type="InterPro" id="IPR025058">
    <property type="entry name" value="DUF3995"/>
</dbReference>